<dbReference type="AlphaFoldDB" id="A0A3B0V9H4"/>
<reference evidence="2" key="1">
    <citation type="submission" date="2018-06" db="EMBL/GenBank/DDBJ databases">
        <authorList>
            <person name="Zhirakovskaya E."/>
        </authorList>
    </citation>
    <scope>NUCLEOTIDE SEQUENCE</scope>
</reference>
<proteinExistence type="predicted"/>
<keyword evidence="1" id="KW-1133">Transmembrane helix</keyword>
<sequence>MFSLELIELLLIILAALFVGAVSLPAIVLYFVWHAKIE</sequence>
<protein>
    <submittedName>
        <fullName evidence="2">Uncharacterized protein</fullName>
    </submittedName>
</protein>
<name>A0A3B0V9H4_9ZZZZ</name>
<keyword evidence="1" id="KW-0472">Membrane</keyword>
<organism evidence="2">
    <name type="scientific">hydrothermal vent metagenome</name>
    <dbReference type="NCBI Taxonomy" id="652676"/>
    <lineage>
        <taxon>unclassified sequences</taxon>
        <taxon>metagenomes</taxon>
        <taxon>ecological metagenomes</taxon>
    </lineage>
</organism>
<accession>A0A3B0V9H4</accession>
<feature type="transmembrane region" description="Helical" evidence="1">
    <location>
        <begin position="6"/>
        <end position="33"/>
    </location>
</feature>
<gene>
    <name evidence="2" type="ORF">MNBD_CHLOROFLEXI01-1593</name>
</gene>
<evidence type="ECO:0000313" key="2">
    <source>
        <dbReference type="EMBL" id="VAW40245.1"/>
    </source>
</evidence>
<evidence type="ECO:0000256" key="1">
    <source>
        <dbReference type="SAM" id="Phobius"/>
    </source>
</evidence>
<keyword evidence="1" id="KW-0812">Transmembrane</keyword>
<dbReference type="EMBL" id="UOEU01000784">
    <property type="protein sequence ID" value="VAW40245.1"/>
    <property type="molecule type" value="Genomic_DNA"/>
</dbReference>